<evidence type="ECO:0000256" key="1">
    <source>
        <dbReference type="ARBA" id="ARBA00004442"/>
    </source>
</evidence>
<dbReference type="Pfam" id="PF14905">
    <property type="entry name" value="OMP_b-brl_3"/>
    <property type="match status" value="1"/>
</dbReference>
<sequence length="805" mass="92220">MIVCLRYYFILFFLNLCIVGYAQDFSILGQVVDLNDEPVALANVIVLAEDGSTFYTGTSTDDNGQFIINNLSSSTYILRVKFIGFEDFTQKIILTGHLDLKRIQLHEIPEGLDEVTVIAKKPTITRKPDRLIFNVENTALSEGSTLGVLKNTPGVIVTESGVNIKSYPADVYINNRKVQLTSEELITLLESAPANSIKSVEVITNPPASYDADSGSVINIVMSKNLVTGYRGSVFTNYTQGVFPRYNAGTSHYFKNNKVNLNLNYSFTKNKINRDQEDTVNYLDNSNNIEEIWTSNINRNTWSETHNLNLNFDYYIDDKNTLSLTSTGLYTPYFKYLIRNNTDIRDNTSVFKGRFSSNNLSRDNKYNIGTDLIFRHDFDNSANLTFNAHYTIYDYERDQNVLTNNFNDNNMFSGDSEFNSTANQKTNIITGKIDYSLPLNDSSNFDVGVKFSTVNTESDIEKLDVVGNSEVIDLNNTDAFKYNETVFAAYSNYAKSWEAWELNVGVRLEHSNIEGESLTMNESNTQDYLDWFPNVSLSHQMLENVLIYGNYKRSISRPSYTDINPFTFFLNENTVVLGNPNLVPTYVDHFIIGTNFLENFTVEAYYMNYDGDIVELPRQDNQTNEIAYTPINLDKKVEYGFDFIFDYYPTSTWNLYFVTSFYNSLEESDFGEGFVEQNQWSNYSVLSNSFAFLKDQSLTANLTFTWIGKNLQQFQTVEDRLVSELSLSKTVFKKKGVISLAVEDFFNLQNYEASTHYLNQSSSSFIDRDTRYIKLGFRYKFGNTKLSTNERTTSAEERERLKDMQ</sequence>
<dbReference type="InterPro" id="IPR008969">
    <property type="entry name" value="CarboxyPept-like_regulatory"/>
</dbReference>
<dbReference type="Gene3D" id="2.40.170.20">
    <property type="entry name" value="TonB-dependent receptor, beta-barrel domain"/>
    <property type="match status" value="1"/>
</dbReference>
<dbReference type="RefSeq" id="WP_092445833.1">
    <property type="nucleotide sequence ID" value="NZ_LT629774.1"/>
</dbReference>
<dbReference type="Proteomes" id="UP000198963">
    <property type="component" value="Chromosome I"/>
</dbReference>
<dbReference type="STRING" id="1249933.SAMN04489797_1535"/>
<dbReference type="AlphaFoldDB" id="A0A1H1RYF4"/>
<keyword evidence="5" id="KW-0675">Receptor</keyword>
<dbReference type="PANTHER" id="PTHR40980:SF4">
    <property type="entry name" value="TONB-DEPENDENT RECEPTOR-LIKE BETA-BARREL DOMAIN-CONTAINING PROTEIN"/>
    <property type="match status" value="1"/>
</dbReference>
<dbReference type="SUPFAM" id="SSF56935">
    <property type="entry name" value="Porins"/>
    <property type="match status" value="1"/>
</dbReference>
<evidence type="ECO:0000313" key="6">
    <source>
        <dbReference type="Proteomes" id="UP000198963"/>
    </source>
</evidence>
<dbReference type="SUPFAM" id="SSF49464">
    <property type="entry name" value="Carboxypeptidase regulatory domain-like"/>
    <property type="match status" value="1"/>
</dbReference>
<gene>
    <name evidence="5" type="ORF">SAMN04489797_1535</name>
</gene>
<comment type="subcellular location">
    <subcellularLocation>
        <location evidence="1">Cell outer membrane</location>
    </subcellularLocation>
</comment>
<dbReference type="PANTHER" id="PTHR40980">
    <property type="entry name" value="PLUG DOMAIN-CONTAINING PROTEIN"/>
    <property type="match status" value="1"/>
</dbReference>
<keyword evidence="2" id="KW-0472">Membrane</keyword>
<evidence type="ECO:0000313" key="5">
    <source>
        <dbReference type="EMBL" id="SDS40725.1"/>
    </source>
</evidence>
<keyword evidence="6" id="KW-1185">Reference proteome</keyword>
<dbReference type="Pfam" id="PF13715">
    <property type="entry name" value="CarbopepD_reg_2"/>
    <property type="match status" value="1"/>
</dbReference>
<name>A0A1H1RYF4_9FLAO</name>
<proteinExistence type="predicted"/>
<dbReference type="InterPro" id="IPR041700">
    <property type="entry name" value="OMP_b-brl_3"/>
</dbReference>
<protein>
    <submittedName>
        <fullName evidence="5">Outer membrane receptor proteins, mostly Fe transport</fullName>
    </submittedName>
</protein>
<evidence type="ECO:0000256" key="2">
    <source>
        <dbReference type="ARBA" id="ARBA00023136"/>
    </source>
</evidence>
<evidence type="ECO:0000256" key="3">
    <source>
        <dbReference type="ARBA" id="ARBA00023237"/>
    </source>
</evidence>
<evidence type="ECO:0000259" key="4">
    <source>
        <dbReference type="Pfam" id="PF14905"/>
    </source>
</evidence>
<accession>A0A1H1RYF4</accession>
<keyword evidence="3" id="KW-0998">Cell outer membrane</keyword>
<reference evidence="5 6" key="1">
    <citation type="submission" date="2016-10" db="EMBL/GenBank/DDBJ databases">
        <authorList>
            <person name="Varghese N."/>
            <person name="Submissions S."/>
        </authorList>
    </citation>
    <scope>NUCLEOTIDE SEQUENCE [LARGE SCALE GENOMIC DNA]</scope>
    <source>
        <strain evidence="5 6">RHA_55</strain>
    </source>
</reference>
<feature type="domain" description="Outer membrane protein beta-barrel" evidence="4">
    <location>
        <begin position="376"/>
        <end position="779"/>
    </location>
</feature>
<dbReference type="EMBL" id="LT629774">
    <property type="protein sequence ID" value="SDS40725.1"/>
    <property type="molecule type" value="Genomic_DNA"/>
</dbReference>
<dbReference type="Gene3D" id="2.60.40.1120">
    <property type="entry name" value="Carboxypeptidase-like, regulatory domain"/>
    <property type="match status" value="1"/>
</dbReference>
<organism evidence="5 6">
    <name type="scientific">Winogradskyella sediminis</name>
    <dbReference type="NCBI Taxonomy" id="1382466"/>
    <lineage>
        <taxon>Bacteria</taxon>
        <taxon>Pseudomonadati</taxon>
        <taxon>Bacteroidota</taxon>
        <taxon>Flavobacteriia</taxon>
        <taxon>Flavobacteriales</taxon>
        <taxon>Flavobacteriaceae</taxon>
        <taxon>Winogradskyella</taxon>
    </lineage>
</organism>
<dbReference type="InterPro" id="IPR036942">
    <property type="entry name" value="Beta-barrel_TonB_sf"/>
</dbReference>
<dbReference type="GO" id="GO:0009279">
    <property type="term" value="C:cell outer membrane"/>
    <property type="evidence" value="ECO:0007669"/>
    <property type="project" value="UniProtKB-SubCell"/>
</dbReference>